<feature type="binding site" evidence="8">
    <location>
        <position position="138"/>
    </location>
    <ligand>
        <name>Zn(2+)</name>
        <dbReference type="ChEBI" id="CHEBI:29105"/>
        <note>catalytic</note>
    </ligand>
</feature>
<comment type="catalytic activity">
    <reaction evidence="7 8">
        <text>adenosine(34) in tRNA + H2O + H(+) = inosine(34) in tRNA + NH4(+)</text>
        <dbReference type="Rhea" id="RHEA:43168"/>
        <dbReference type="Rhea" id="RHEA-COMP:10373"/>
        <dbReference type="Rhea" id="RHEA-COMP:10374"/>
        <dbReference type="ChEBI" id="CHEBI:15377"/>
        <dbReference type="ChEBI" id="CHEBI:15378"/>
        <dbReference type="ChEBI" id="CHEBI:28938"/>
        <dbReference type="ChEBI" id="CHEBI:74411"/>
        <dbReference type="ChEBI" id="CHEBI:82852"/>
        <dbReference type="EC" id="3.5.4.33"/>
    </reaction>
</comment>
<protein>
    <recommendedName>
        <fullName evidence="8">tRNA-specific adenosine deaminase</fullName>
        <ecNumber evidence="8">3.5.4.33</ecNumber>
    </recommendedName>
</protein>
<dbReference type="AlphaFoldDB" id="A0A160P2V2"/>
<dbReference type="CDD" id="cd01285">
    <property type="entry name" value="nucleoside_deaminase"/>
    <property type="match status" value="1"/>
</dbReference>
<dbReference type="InterPro" id="IPR028883">
    <property type="entry name" value="tRNA_aden_deaminase"/>
</dbReference>
<feature type="region of interest" description="Disordered" evidence="9">
    <location>
        <begin position="1"/>
        <end position="50"/>
    </location>
</feature>
<evidence type="ECO:0000259" key="10">
    <source>
        <dbReference type="PROSITE" id="PS51747"/>
    </source>
</evidence>
<comment type="subunit">
    <text evidence="2 8">Homodimer.</text>
</comment>
<dbReference type="KEGG" id="slau:SLA_3879"/>
<feature type="active site" description="Proton donor" evidence="8">
    <location>
        <position position="107"/>
    </location>
</feature>
<evidence type="ECO:0000256" key="7">
    <source>
        <dbReference type="ARBA" id="ARBA00048045"/>
    </source>
</evidence>
<dbReference type="InterPro" id="IPR002125">
    <property type="entry name" value="CMP_dCMP_dom"/>
</dbReference>
<keyword evidence="3 8" id="KW-0819">tRNA processing</keyword>
<dbReference type="GO" id="GO:0002100">
    <property type="term" value="P:tRNA wobble adenosine to inosine editing"/>
    <property type="evidence" value="ECO:0007669"/>
    <property type="project" value="UniProtKB-UniRule"/>
</dbReference>
<proteinExistence type="inferred from homology"/>
<comment type="similarity">
    <text evidence="1">Belongs to the cytidine and deoxycytidylate deaminase family. ADAT2 subfamily.</text>
</comment>
<feature type="binding site" evidence="8">
    <location>
        <position position="105"/>
    </location>
    <ligand>
        <name>Zn(2+)</name>
        <dbReference type="ChEBI" id="CHEBI:29105"/>
        <note>catalytic</note>
    </ligand>
</feature>
<dbReference type="PANTHER" id="PTHR11079">
    <property type="entry name" value="CYTOSINE DEAMINASE FAMILY MEMBER"/>
    <property type="match status" value="1"/>
</dbReference>
<feature type="binding site" evidence="8">
    <location>
        <position position="135"/>
    </location>
    <ligand>
        <name>Zn(2+)</name>
        <dbReference type="ChEBI" id="CHEBI:29105"/>
        <note>catalytic</note>
    </ligand>
</feature>
<evidence type="ECO:0000256" key="3">
    <source>
        <dbReference type="ARBA" id="ARBA00022694"/>
    </source>
</evidence>
<evidence type="ECO:0000256" key="2">
    <source>
        <dbReference type="ARBA" id="ARBA00011738"/>
    </source>
</evidence>
<dbReference type="FunFam" id="3.40.140.10:FF:000005">
    <property type="entry name" value="tRNA-specific adenosine deaminase"/>
    <property type="match status" value="1"/>
</dbReference>
<feature type="compositionally biased region" description="Basic and acidic residues" evidence="9">
    <location>
        <begin position="17"/>
        <end position="32"/>
    </location>
</feature>
<feature type="domain" description="CMP/dCMP-type deaminase" evidence="10">
    <location>
        <begin position="53"/>
        <end position="165"/>
    </location>
</feature>
<reference evidence="11 12" key="1">
    <citation type="journal article" date="2016" name="Genome Announc.">
        <title>Complete Genome Sequence of Thiostrepton-Producing Streptomyces laurentii ATCC 31255.</title>
        <authorList>
            <person name="Doi K."/>
            <person name="Fujino Y."/>
            <person name="Nagayoshi Y."/>
            <person name="Ohshima T."/>
            <person name="Ogata S."/>
        </authorList>
    </citation>
    <scope>NUCLEOTIDE SEQUENCE [LARGE SCALE GENOMIC DNA]</scope>
    <source>
        <strain evidence="11 12">ATCC 31255</strain>
    </source>
</reference>
<dbReference type="GO" id="GO:0052717">
    <property type="term" value="F:tRNA-specific adenosine-34 deaminase activity"/>
    <property type="evidence" value="ECO:0007669"/>
    <property type="project" value="UniProtKB-UniRule"/>
</dbReference>
<dbReference type="Gene3D" id="3.40.140.10">
    <property type="entry name" value="Cytidine Deaminase, domain 2"/>
    <property type="match status" value="1"/>
</dbReference>
<dbReference type="PROSITE" id="PS00903">
    <property type="entry name" value="CYT_DCMP_DEAMINASES_1"/>
    <property type="match status" value="1"/>
</dbReference>
<evidence type="ECO:0000256" key="6">
    <source>
        <dbReference type="ARBA" id="ARBA00022833"/>
    </source>
</evidence>
<keyword evidence="5 8" id="KW-0378">Hydrolase</keyword>
<evidence type="ECO:0000256" key="8">
    <source>
        <dbReference type="HAMAP-Rule" id="MF_00972"/>
    </source>
</evidence>
<name>A0A160P2V2_STRLU</name>
<keyword evidence="6 8" id="KW-0862">Zinc</keyword>
<evidence type="ECO:0000313" key="12">
    <source>
        <dbReference type="Proteomes" id="UP000217676"/>
    </source>
</evidence>
<gene>
    <name evidence="8" type="primary">tadA</name>
    <name evidence="11" type="ORF">SLA_3879</name>
</gene>
<comment type="function">
    <text evidence="8">Catalyzes the deamination of adenosine to inosine at the wobble position 34 of tRNA(Arg2).</text>
</comment>
<dbReference type="InterPro" id="IPR016192">
    <property type="entry name" value="APOBEC/CMP_deaminase_Zn-bd"/>
</dbReference>
<organism evidence="11 12">
    <name type="scientific">Streptomyces laurentii</name>
    <dbReference type="NCBI Taxonomy" id="39478"/>
    <lineage>
        <taxon>Bacteria</taxon>
        <taxon>Bacillati</taxon>
        <taxon>Actinomycetota</taxon>
        <taxon>Actinomycetes</taxon>
        <taxon>Kitasatosporales</taxon>
        <taxon>Streptomycetaceae</taxon>
        <taxon>Streptomyces</taxon>
    </lineage>
</organism>
<dbReference type="NCBIfam" id="NF008113">
    <property type="entry name" value="PRK10860.1"/>
    <property type="match status" value="1"/>
</dbReference>
<dbReference type="SUPFAM" id="SSF53927">
    <property type="entry name" value="Cytidine deaminase-like"/>
    <property type="match status" value="1"/>
</dbReference>
<evidence type="ECO:0000256" key="9">
    <source>
        <dbReference type="SAM" id="MobiDB-lite"/>
    </source>
</evidence>
<evidence type="ECO:0000256" key="1">
    <source>
        <dbReference type="ARBA" id="ARBA00010669"/>
    </source>
</evidence>
<evidence type="ECO:0000313" key="11">
    <source>
        <dbReference type="EMBL" id="BAU84780.1"/>
    </source>
</evidence>
<keyword evidence="12" id="KW-1185">Reference proteome</keyword>
<dbReference type="EMBL" id="AP017424">
    <property type="protein sequence ID" value="BAU84780.1"/>
    <property type="molecule type" value="Genomic_DNA"/>
</dbReference>
<dbReference type="EC" id="3.5.4.33" evidence="8"/>
<comment type="cofactor">
    <cofactor evidence="8">
        <name>Zn(2+)</name>
        <dbReference type="ChEBI" id="CHEBI:29105"/>
    </cofactor>
    <text evidence="8">Binds 1 zinc ion per subunit.</text>
</comment>
<keyword evidence="4 8" id="KW-0479">Metal-binding</keyword>
<dbReference type="Proteomes" id="UP000217676">
    <property type="component" value="Chromosome"/>
</dbReference>
<dbReference type="PROSITE" id="PS51747">
    <property type="entry name" value="CYT_DCMP_DEAMINASES_2"/>
    <property type="match status" value="1"/>
</dbReference>
<accession>A0A160P2V2</accession>
<dbReference type="GO" id="GO:0008270">
    <property type="term" value="F:zinc ion binding"/>
    <property type="evidence" value="ECO:0007669"/>
    <property type="project" value="UniProtKB-UniRule"/>
</dbReference>
<sequence>MPRAAHGEDTGAAPRPEPVREPIREPVPEPVHEPAAGSGPGPAMDPVGDPVRDPWRAPMRYALAEADLAALAGDVPVGAVVLAPDGSVLATGHNEREATGDPTAHAEVLALRRAAAATGEWRLTGCTLVVTLEPCVMCAGALVQARVERVVFGAFDEKAGATGSLWDLVRDRRLNHRPEVIHGVLEAECSAQLTAFFRTR</sequence>
<dbReference type="HAMAP" id="MF_00972">
    <property type="entry name" value="tRNA_aden_deaminase"/>
    <property type="match status" value="1"/>
</dbReference>
<dbReference type="Pfam" id="PF00383">
    <property type="entry name" value="dCMP_cyt_deam_1"/>
    <property type="match status" value="1"/>
</dbReference>
<evidence type="ECO:0000256" key="4">
    <source>
        <dbReference type="ARBA" id="ARBA00022723"/>
    </source>
</evidence>
<dbReference type="PANTHER" id="PTHR11079:SF202">
    <property type="entry name" value="TRNA-SPECIFIC ADENOSINE DEAMINASE"/>
    <property type="match status" value="1"/>
</dbReference>
<evidence type="ECO:0000256" key="5">
    <source>
        <dbReference type="ARBA" id="ARBA00022801"/>
    </source>
</evidence>
<dbReference type="InterPro" id="IPR016193">
    <property type="entry name" value="Cytidine_deaminase-like"/>
</dbReference>